<dbReference type="Proteomes" id="UP000284403">
    <property type="component" value="Unassembled WGS sequence"/>
</dbReference>
<dbReference type="PANTHER" id="PTHR35615:SF7">
    <property type="entry name" value="PRESENT IN THE OUTER MITOCHONDRIAL MEMBRANE PROTEOME 22"/>
    <property type="match status" value="1"/>
</dbReference>
<name>A0A422N0H8_9TRYP</name>
<dbReference type="AlphaFoldDB" id="A0A422N0H8"/>
<sequence>MAALKKNEEEKGIKYEVQLTAAAMPSVDTVRDLFAASSKDAKPLQLGSNPIFGTCIVDLEEKPVKSGGDAESLLQDALKASPNAEEAVLLQLVVKQIKRPSSTTTDVSLSAMQLLFVKERGDYLAALHDKDAKLLPVPLFKDAVGGNSCTLVVAAVSGGDAVGETNILKNVLRLRKVKNSPSRSGNLTRFVEFTKEQERKC</sequence>
<comment type="caution">
    <text evidence="1">The sequence shown here is derived from an EMBL/GenBank/DDBJ whole genome shotgun (WGS) entry which is preliminary data.</text>
</comment>
<dbReference type="InterPro" id="IPR027417">
    <property type="entry name" value="P-loop_NTPase"/>
</dbReference>
<dbReference type="OrthoDB" id="273057at2759"/>
<organism evidence="1 2">
    <name type="scientific">Trypanosoma conorhini</name>
    <dbReference type="NCBI Taxonomy" id="83891"/>
    <lineage>
        <taxon>Eukaryota</taxon>
        <taxon>Discoba</taxon>
        <taxon>Euglenozoa</taxon>
        <taxon>Kinetoplastea</taxon>
        <taxon>Metakinetoplastina</taxon>
        <taxon>Trypanosomatida</taxon>
        <taxon>Trypanosomatidae</taxon>
        <taxon>Trypanosoma</taxon>
    </lineage>
</organism>
<dbReference type="GeneID" id="40322739"/>
<reference evidence="1 2" key="1">
    <citation type="journal article" date="2018" name="BMC Genomics">
        <title>Genomic comparison of Trypanosoma conorhini and Trypanosoma rangeli to Trypanosoma cruzi strains of high and low virulence.</title>
        <authorList>
            <person name="Bradwell K.R."/>
            <person name="Koparde V.N."/>
            <person name="Matveyev A.V."/>
            <person name="Serrano M.G."/>
            <person name="Alves J.M."/>
            <person name="Parikh H."/>
            <person name="Huang B."/>
            <person name="Lee V."/>
            <person name="Espinosa-Alvarez O."/>
            <person name="Ortiz P.A."/>
            <person name="Costa-Martins A.G."/>
            <person name="Teixeira M.M."/>
            <person name="Buck G.A."/>
        </authorList>
    </citation>
    <scope>NUCLEOTIDE SEQUENCE [LARGE SCALE GENOMIC DNA]</scope>
    <source>
        <strain evidence="1 2">025E</strain>
    </source>
</reference>
<evidence type="ECO:0000313" key="1">
    <source>
        <dbReference type="EMBL" id="RNE98962.1"/>
    </source>
</evidence>
<dbReference type="SUPFAM" id="SSF52540">
    <property type="entry name" value="P-loop containing nucleoside triphosphate hydrolases"/>
    <property type="match status" value="1"/>
</dbReference>
<evidence type="ECO:0000313" key="2">
    <source>
        <dbReference type="Proteomes" id="UP000284403"/>
    </source>
</evidence>
<accession>A0A422N0H8</accession>
<proteinExistence type="predicted"/>
<keyword evidence="2" id="KW-1185">Reference proteome</keyword>
<dbReference type="PANTHER" id="PTHR35615">
    <property type="entry name" value="PRESENT IN THE OUTER MITOCHONDRIAL MEMBRANE PROTEOME 22-RELATED"/>
    <property type="match status" value="1"/>
</dbReference>
<dbReference type="InterPro" id="IPR036961">
    <property type="entry name" value="Kinesin_motor_dom_sf"/>
</dbReference>
<gene>
    <name evidence="1" type="ORF">Tco025E_09128</name>
</gene>
<dbReference type="RefSeq" id="XP_029223940.1">
    <property type="nucleotide sequence ID" value="XM_029375954.1"/>
</dbReference>
<protein>
    <submittedName>
        <fullName evidence="1">Uncharacterized protein</fullName>
    </submittedName>
</protein>
<feature type="non-terminal residue" evidence="1">
    <location>
        <position position="201"/>
    </location>
</feature>
<dbReference type="EMBL" id="MKKU01000992">
    <property type="protein sequence ID" value="RNE98962.1"/>
    <property type="molecule type" value="Genomic_DNA"/>
</dbReference>
<dbReference type="Gene3D" id="3.40.850.10">
    <property type="entry name" value="Kinesin motor domain"/>
    <property type="match status" value="1"/>
</dbReference>